<comment type="caution">
    <text evidence="1">The sequence shown here is derived from an EMBL/GenBank/DDBJ whole genome shotgun (WGS) entry which is preliminary data.</text>
</comment>
<dbReference type="Proteomes" id="UP001061282">
    <property type="component" value="Unassembled WGS sequence"/>
</dbReference>
<evidence type="ECO:0000313" key="2">
    <source>
        <dbReference type="Proteomes" id="UP001061282"/>
    </source>
</evidence>
<proteinExistence type="predicted"/>
<evidence type="ECO:0000313" key="1">
    <source>
        <dbReference type="EMBL" id="MCU6669547.1"/>
    </source>
</evidence>
<keyword evidence="2" id="KW-1185">Reference proteome</keyword>
<dbReference type="AlphaFoldDB" id="A0A9J6QH56"/>
<reference evidence="1" key="1">
    <citation type="submission" date="2022-05" db="EMBL/GenBank/DDBJ databases">
        <title>Description of a novel species of Leclercia; Leclercia tamurae and the Proposal for a Novel Genus Silvania gen. nov. Containing Two Novel Species Silvania hatchlandensis sp. nov. and Silvania confinis sp. nov. Isolated from the Rhizosphere of Oak.</title>
        <authorList>
            <person name="Maddock D.W."/>
            <person name="Brady C.L."/>
            <person name="Denman S."/>
            <person name="Arnold D."/>
        </authorList>
    </citation>
    <scope>NUCLEOTIDE SEQUENCE</scope>
    <source>
        <strain evidence="1">H4N4</strain>
    </source>
</reference>
<protein>
    <submittedName>
        <fullName evidence="1">Uncharacterized protein</fullName>
    </submittedName>
</protein>
<dbReference type="RefSeq" id="WP_271268115.1">
    <property type="nucleotide sequence ID" value="NZ_JAMGZJ010000076.1"/>
</dbReference>
<accession>A0A9J6QH56</accession>
<name>A0A9J6QH56_9ENTR</name>
<organism evidence="1 2">
    <name type="scientific">Silvania confinis</name>
    <dbReference type="NCBI Taxonomy" id="2926470"/>
    <lineage>
        <taxon>Bacteria</taxon>
        <taxon>Pseudomonadati</taxon>
        <taxon>Pseudomonadota</taxon>
        <taxon>Gammaproteobacteria</taxon>
        <taxon>Enterobacterales</taxon>
        <taxon>Enterobacteriaceae</taxon>
        <taxon>Silvania</taxon>
    </lineage>
</organism>
<gene>
    <name evidence="1" type="ORF">M8013_12410</name>
</gene>
<dbReference type="EMBL" id="JAMGZJ010000076">
    <property type="protein sequence ID" value="MCU6669547.1"/>
    <property type="molecule type" value="Genomic_DNA"/>
</dbReference>
<sequence length="62" mass="7063">MMNFFTQFSTKVDYGERESCCEQALLHVAEYQEYLSCDVQFCPVMNAEMLTVVGALESKSPL</sequence>